<evidence type="ECO:0000256" key="2">
    <source>
        <dbReference type="ARBA" id="ARBA00023125"/>
    </source>
</evidence>
<evidence type="ECO:0000256" key="1">
    <source>
        <dbReference type="ARBA" id="ARBA00023015"/>
    </source>
</evidence>
<dbReference type="PANTHER" id="PTHR30055:SF234">
    <property type="entry name" value="HTH-TYPE TRANSCRIPTIONAL REGULATOR BETI"/>
    <property type="match status" value="1"/>
</dbReference>
<evidence type="ECO:0000256" key="3">
    <source>
        <dbReference type="ARBA" id="ARBA00023163"/>
    </source>
</evidence>
<reference evidence="6 7" key="1">
    <citation type="submission" date="2016-04" db="EMBL/GenBank/DDBJ databases">
        <title>Complete genome sequence of Dietzia lutea YIM 80766T, a strain isolated from desert soil in Egypt.</title>
        <authorList>
            <person name="Zhao J."/>
            <person name="Hu B."/>
            <person name="Geng S."/>
            <person name="Nie Y."/>
            <person name="Tang Y."/>
        </authorList>
    </citation>
    <scope>NUCLEOTIDE SEQUENCE [LARGE SCALE GENOMIC DNA]</scope>
    <source>
        <strain evidence="6 7">YIM 80766</strain>
    </source>
</reference>
<dbReference type="InterPro" id="IPR050109">
    <property type="entry name" value="HTH-type_TetR-like_transc_reg"/>
</dbReference>
<proteinExistence type="predicted"/>
<dbReference type="EMBL" id="CP015449">
    <property type="protein sequence ID" value="AWH90933.1"/>
    <property type="molecule type" value="Genomic_DNA"/>
</dbReference>
<organism evidence="6 7">
    <name type="scientific">Dietzia lutea</name>
    <dbReference type="NCBI Taxonomy" id="546160"/>
    <lineage>
        <taxon>Bacteria</taxon>
        <taxon>Bacillati</taxon>
        <taxon>Actinomycetota</taxon>
        <taxon>Actinomycetes</taxon>
        <taxon>Mycobacteriales</taxon>
        <taxon>Dietziaceae</taxon>
        <taxon>Dietzia</taxon>
    </lineage>
</organism>
<feature type="DNA-binding region" description="H-T-H motif" evidence="4">
    <location>
        <begin position="30"/>
        <end position="49"/>
    </location>
</feature>
<dbReference type="AlphaFoldDB" id="A0A2S1R3T9"/>
<accession>A0A2S1R3T9</accession>
<evidence type="ECO:0000259" key="5">
    <source>
        <dbReference type="PROSITE" id="PS50977"/>
    </source>
</evidence>
<gene>
    <name evidence="6" type="ORF">A6035_00650</name>
</gene>
<keyword evidence="2 4" id="KW-0238">DNA-binding</keyword>
<dbReference type="OrthoDB" id="5242433at2"/>
<dbReference type="PROSITE" id="PS50977">
    <property type="entry name" value="HTH_TETR_2"/>
    <property type="match status" value="1"/>
</dbReference>
<dbReference type="Gene3D" id="1.10.357.10">
    <property type="entry name" value="Tetracycline Repressor, domain 2"/>
    <property type="match status" value="1"/>
</dbReference>
<sequence length="202" mass="22480">MARITEEQRRLDLINAAIEVIAEKGVAGATTRRIAERANSPLTMIHYCFGTKEDLFYAIFEHMAVKHFGERIHVRPAVGLGRAAATVVRQIGKWASEVGPLAQTEVELMSWMVRQDTEKARMIYNMTLEVFAAKLRVGLRPDDDKHLVDVIARIIASYGDGSVLQNLTYADKASYELCLDSMAEALERLADAHRIVPAAAIL</sequence>
<dbReference type="Proteomes" id="UP000244928">
    <property type="component" value="Chromosome"/>
</dbReference>
<keyword evidence="1" id="KW-0805">Transcription regulation</keyword>
<keyword evidence="7" id="KW-1185">Reference proteome</keyword>
<dbReference type="GO" id="GO:0000976">
    <property type="term" value="F:transcription cis-regulatory region binding"/>
    <property type="evidence" value="ECO:0007669"/>
    <property type="project" value="TreeGrafter"/>
</dbReference>
<keyword evidence="3" id="KW-0804">Transcription</keyword>
<dbReference type="PANTHER" id="PTHR30055">
    <property type="entry name" value="HTH-TYPE TRANSCRIPTIONAL REGULATOR RUTR"/>
    <property type="match status" value="1"/>
</dbReference>
<dbReference type="InterPro" id="IPR001647">
    <property type="entry name" value="HTH_TetR"/>
</dbReference>
<protein>
    <recommendedName>
        <fullName evidence="5">HTH tetR-type domain-containing protein</fullName>
    </recommendedName>
</protein>
<evidence type="ECO:0000313" key="7">
    <source>
        <dbReference type="Proteomes" id="UP000244928"/>
    </source>
</evidence>
<name>A0A2S1R3T9_9ACTN</name>
<dbReference type="SUPFAM" id="SSF46689">
    <property type="entry name" value="Homeodomain-like"/>
    <property type="match status" value="1"/>
</dbReference>
<feature type="domain" description="HTH tetR-type" evidence="5">
    <location>
        <begin position="7"/>
        <end position="67"/>
    </location>
</feature>
<dbReference type="InterPro" id="IPR009057">
    <property type="entry name" value="Homeodomain-like_sf"/>
</dbReference>
<dbReference type="RefSeq" id="WP_108846201.1">
    <property type="nucleotide sequence ID" value="NZ_CP015449.1"/>
</dbReference>
<dbReference type="KEGG" id="dlu:A6035_00650"/>
<evidence type="ECO:0000256" key="4">
    <source>
        <dbReference type="PROSITE-ProRule" id="PRU00335"/>
    </source>
</evidence>
<evidence type="ECO:0000313" key="6">
    <source>
        <dbReference type="EMBL" id="AWH90933.1"/>
    </source>
</evidence>
<dbReference type="Pfam" id="PF00440">
    <property type="entry name" value="TetR_N"/>
    <property type="match status" value="1"/>
</dbReference>
<dbReference type="GO" id="GO:0003700">
    <property type="term" value="F:DNA-binding transcription factor activity"/>
    <property type="evidence" value="ECO:0007669"/>
    <property type="project" value="TreeGrafter"/>
</dbReference>